<dbReference type="EMBL" id="GBEZ01023471">
    <property type="protein sequence ID" value="JAC63420.1"/>
    <property type="molecule type" value="Transcribed_RNA"/>
</dbReference>
<feature type="region of interest" description="Disordered" evidence="1">
    <location>
        <begin position="1"/>
        <end position="23"/>
    </location>
</feature>
<feature type="non-terminal residue" evidence="2">
    <location>
        <position position="1"/>
    </location>
</feature>
<accession>A0A061QY75</accession>
<protein>
    <submittedName>
        <fullName evidence="2">Uncharacterized protein</fullName>
    </submittedName>
</protein>
<name>A0A061QY75_9CHLO</name>
<feature type="compositionally biased region" description="Basic and acidic residues" evidence="1">
    <location>
        <begin position="10"/>
        <end position="23"/>
    </location>
</feature>
<proteinExistence type="predicted"/>
<organism evidence="2">
    <name type="scientific">Tetraselmis sp. GSL018</name>
    <dbReference type="NCBI Taxonomy" id="582737"/>
    <lineage>
        <taxon>Eukaryota</taxon>
        <taxon>Viridiplantae</taxon>
        <taxon>Chlorophyta</taxon>
        <taxon>core chlorophytes</taxon>
        <taxon>Chlorodendrophyceae</taxon>
        <taxon>Chlorodendrales</taxon>
        <taxon>Chlorodendraceae</taxon>
        <taxon>Tetraselmis</taxon>
    </lineage>
</organism>
<reference evidence="2" key="1">
    <citation type="submission" date="2014-05" db="EMBL/GenBank/DDBJ databases">
        <title>The transcriptome of the halophilic microalga Tetraselmis sp. GSL018 isolated from the Great Salt Lake, Utah.</title>
        <authorList>
            <person name="Jinkerson R.E."/>
            <person name="D'Adamo S."/>
            <person name="Posewitz M.C."/>
        </authorList>
    </citation>
    <scope>NUCLEOTIDE SEQUENCE</scope>
    <source>
        <strain evidence="2">GSL018</strain>
    </source>
</reference>
<sequence length="71" mass="7773">VSLRGNRCLAPDRHPPPLLPEERWLSDSAPRIPRVQAQTVSRFCFPPPVGSKTTAGRVSSQCHPVAQESAE</sequence>
<gene>
    <name evidence="2" type="ORF">TSPGSL018_20721</name>
</gene>
<dbReference type="AlphaFoldDB" id="A0A061QY75"/>
<evidence type="ECO:0000256" key="1">
    <source>
        <dbReference type="SAM" id="MobiDB-lite"/>
    </source>
</evidence>
<evidence type="ECO:0000313" key="2">
    <source>
        <dbReference type="EMBL" id="JAC63420.1"/>
    </source>
</evidence>